<reference evidence="1 2" key="1">
    <citation type="journal article" date="2016" name="Mol. Biol. Evol.">
        <title>Comparative Genomics of Early-Diverging Mushroom-Forming Fungi Provides Insights into the Origins of Lignocellulose Decay Capabilities.</title>
        <authorList>
            <person name="Nagy L.G."/>
            <person name="Riley R."/>
            <person name="Tritt A."/>
            <person name="Adam C."/>
            <person name="Daum C."/>
            <person name="Floudas D."/>
            <person name="Sun H."/>
            <person name="Yadav J.S."/>
            <person name="Pangilinan J."/>
            <person name="Larsson K.H."/>
            <person name="Matsuura K."/>
            <person name="Barry K."/>
            <person name="Labutti K."/>
            <person name="Kuo R."/>
            <person name="Ohm R.A."/>
            <person name="Bhattacharya S.S."/>
            <person name="Shirouzu T."/>
            <person name="Yoshinaga Y."/>
            <person name="Martin F.M."/>
            <person name="Grigoriev I.V."/>
            <person name="Hibbett D.S."/>
        </authorList>
    </citation>
    <scope>NUCLEOTIDE SEQUENCE [LARGE SCALE GENOMIC DNA]</scope>
    <source>
        <strain evidence="1 2">CBS 109695</strain>
    </source>
</reference>
<evidence type="ECO:0000313" key="1">
    <source>
        <dbReference type="EMBL" id="KZP28206.1"/>
    </source>
</evidence>
<sequence length="130" mass="14334">MLWLVSVNEENMSSFNGAAYGHSIIHGKVGAVHKSWVVMSPNMDVVLDIQWGKLEDNFTLWPQWHRDEVPYLLPGSTLSSEIGFIYGMEMDVMATLKGNLGEEVREVEGNMKDGLAMGAVLPTLLPSLGV</sequence>
<keyword evidence="2" id="KW-1185">Reference proteome</keyword>
<proteinExistence type="predicted"/>
<dbReference type="EMBL" id="KV417504">
    <property type="protein sequence ID" value="KZP28206.1"/>
    <property type="molecule type" value="Genomic_DNA"/>
</dbReference>
<protein>
    <submittedName>
        <fullName evidence="1">Uncharacterized protein</fullName>
    </submittedName>
</protein>
<evidence type="ECO:0000313" key="2">
    <source>
        <dbReference type="Proteomes" id="UP000076532"/>
    </source>
</evidence>
<gene>
    <name evidence="1" type="ORF">FIBSPDRAFT_885806</name>
</gene>
<dbReference type="Proteomes" id="UP000076532">
    <property type="component" value="Unassembled WGS sequence"/>
</dbReference>
<name>A0A166RF76_9AGAM</name>
<dbReference type="AlphaFoldDB" id="A0A166RF76"/>
<organism evidence="1 2">
    <name type="scientific">Athelia psychrophila</name>
    <dbReference type="NCBI Taxonomy" id="1759441"/>
    <lineage>
        <taxon>Eukaryota</taxon>
        <taxon>Fungi</taxon>
        <taxon>Dikarya</taxon>
        <taxon>Basidiomycota</taxon>
        <taxon>Agaricomycotina</taxon>
        <taxon>Agaricomycetes</taxon>
        <taxon>Agaricomycetidae</taxon>
        <taxon>Atheliales</taxon>
        <taxon>Atheliaceae</taxon>
        <taxon>Athelia</taxon>
    </lineage>
</organism>
<accession>A0A166RF76</accession>